<feature type="region of interest" description="Disordered" evidence="1">
    <location>
        <begin position="658"/>
        <end position="697"/>
    </location>
</feature>
<evidence type="ECO:0000256" key="2">
    <source>
        <dbReference type="SAM" id="Phobius"/>
    </source>
</evidence>
<proteinExistence type="predicted"/>
<evidence type="ECO:0000313" key="4">
    <source>
        <dbReference type="EMBL" id="KAJ6234366.1"/>
    </source>
</evidence>
<dbReference type="EMBL" id="JAOAOG010000271">
    <property type="protein sequence ID" value="KAJ6234366.1"/>
    <property type="molecule type" value="Genomic_DNA"/>
</dbReference>
<evidence type="ECO:0000256" key="1">
    <source>
        <dbReference type="SAM" id="MobiDB-lite"/>
    </source>
</evidence>
<keyword evidence="5" id="KW-1185">Reference proteome</keyword>
<keyword evidence="2" id="KW-1133">Transmembrane helix</keyword>
<keyword evidence="2" id="KW-0812">Transmembrane</keyword>
<dbReference type="PANTHER" id="PTHR33459:SF7">
    <property type="entry name" value="DD-GDCA PROTEIN"/>
    <property type="match status" value="1"/>
</dbReference>
<comment type="caution">
    <text evidence="4">The sequence shown here is derived from an EMBL/GenBank/DDBJ whole genome shotgun (WGS) entry which is preliminary data.</text>
</comment>
<dbReference type="PANTHER" id="PTHR33459">
    <property type="entry name" value="DD-GDCA PROTEIN"/>
    <property type="match status" value="1"/>
</dbReference>
<keyword evidence="2" id="KW-0472">Membrane</keyword>
<keyword evidence="3" id="KW-0732">Signal</keyword>
<feature type="signal peptide" evidence="3">
    <location>
        <begin position="1"/>
        <end position="19"/>
    </location>
</feature>
<feature type="transmembrane region" description="Helical" evidence="2">
    <location>
        <begin position="627"/>
        <end position="652"/>
    </location>
</feature>
<feature type="chain" id="PRO_5045358371" evidence="3">
    <location>
        <begin position="20"/>
        <end position="697"/>
    </location>
</feature>
<name>A0ABQ8XP39_9EUKA</name>
<organism evidence="4 5">
    <name type="scientific">Anaeramoeba flamelloides</name>
    <dbReference type="NCBI Taxonomy" id="1746091"/>
    <lineage>
        <taxon>Eukaryota</taxon>
        <taxon>Metamonada</taxon>
        <taxon>Anaeramoebidae</taxon>
        <taxon>Anaeramoeba</taxon>
    </lineage>
</organism>
<sequence>MRYFVFFLFVVFLVSQLKAEDKCGYVEEFGGVDSTCDPDNHKDCYNHLRCVDFTCMEDNSGTKCQDDSECWGEVCANEKCSGRKNNGEICEIDNECVTGKCDGGICKTIGDDTNCSPGGDEQQCNKGKFCASSTSTCIPQIEPGKECIASLRPNFTDYENACTPGYICNPDDSDFESGKCVALFSLKEGSSCGVAAACEYGLGCSDGKCTEDVEKCDLIYENQCPFSSYCKCDTQSDYGSCVEIANDDCDDEFSDFASCLETYGCDLVHEFLPGTCAYTYCFAERRAVECCQQEDYNDDTFFQHNNINCGKNLCIVDEFKGPGKSCADDDTTCEAGLFCRPDDDEQICTEDNTGSECSSNDQCYYNLCVDGVCTGLRGPGQTCDHDNQCNTKSCKDNVCKGIAEGEKCDALSDRVCGKGLFCDSENTQTCIKQIESNKDCTDYISDVNVGYVCSSMHTCDVTGNTPNQVGTCRGFNTVDADGVCGSTSVCKSPYVCKNEKCVMMSSCNNNNDNQCPLNYKCDCDSDYVGECEQIAETSCTSKYDDYFQCMVNNQCDNNEDFVEGSCKYTNCKDEFSNLECCRQDDYEDSYYVSNLIVCKSTPTPTSTPTSTPTPSSSNSKKNDNSSLALGLGLGLGLPVFFLLLGIILFVVFKKKKEHQSENIIESLLDQEEDDEDEEEEEDDDSSTSSDNDDDEKL</sequence>
<protein>
    <submittedName>
        <fullName evidence="4">Dd-gdca protein</fullName>
    </submittedName>
</protein>
<accession>A0ABQ8XP39</accession>
<gene>
    <name evidence="4" type="ORF">M0813_04170</name>
</gene>
<dbReference type="InterPro" id="IPR052326">
    <property type="entry name" value="Diff-Dev_Assoc_Protein"/>
</dbReference>
<dbReference type="Proteomes" id="UP001150062">
    <property type="component" value="Unassembled WGS sequence"/>
</dbReference>
<reference evidence="4" key="1">
    <citation type="submission" date="2022-08" db="EMBL/GenBank/DDBJ databases">
        <title>Novel sulfate-reducing endosymbionts in the free-living metamonad Anaeramoeba.</title>
        <authorList>
            <person name="Jerlstrom-Hultqvist J."/>
            <person name="Cepicka I."/>
            <person name="Gallot-Lavallee L."/>
            <person name="Salas-Leiva D."/>
            <person name="Curtis B.A."/>
            <person name="Zahonova K."/>
            <person name="Pipaliya S."/>
            <person name="Dacks J."/>
            <person name="Roger A.J."/>
        </authorList>
    </citation>
    <scope>NUCLEOTIDE SEQUENCE</scope>
    <source>
        <strain evidence="4">Schooner1</strain>
    </source>
</reference>
<feature type="compositionally biased region" description="Acidic residues" evidence="1">
    <location>
        <begin position="668"/>
        <end position="697"/>
    </location>
</feature>
<evidence type="ECO:0000256" key="3">
    <source>
        <dbReference type="SAM" id="SignalP"/>
    </source>
</evidence>
<evidence type="ECO:0000313" key="5">
    <source>
        <dbReference type="Proteomes" id="UP001150062"/>
    </source>
</evidence>
<feature type="region of interest" description="Disordered" evidence="1">
    <location>
        <begin position="602"/>
        <end position="623"/>
    </location>
</feature>